<dbReference type="GeneID" id="301684463"/>
<name>A0A5M3TC66_LIMPL</name>
<evidence type="ECO:0000259" key="1">
    <source>
        <dbReference type="PROSITE" id="PS50883"/>
    </source>
</evidence>
<protein>
    <recommendedName>
        <fullName evidence="5">Diguanylate cyclase/phosphodiesterase</fullName>
    </recommendedName>
</protein>
<dbReference type="Gene3D" id="3.30.70.270">
    <property type="match status" value="1"/>
</dbReference>
<dbReference type="Gene3D" id="3.20.20.450">
    <property type="entry name" value="EAL domain"/>
    <property type="match status" value="1"/>
</dbReference>
<dbReference type="SMART" id="SM00267">
    <property type="entry name" value="GGDEF"/>
    <property type="match status" value="1"/>
</dbReference>
<dbReference type="PROSITE" id="PS50883">
    <property type="entry name" value="EAL"/>
    <property type="match status" value="1"/>
</dbReference>
<reference evidence="3 4" key="1">
    <citation type="journal article" date="2019" name="J Genomics">
        <title>The Draft Genome of a Hydrogen-producing Cyanobacterium, Arthrospira platensis NIES-46.</title>
        <authorList>
            <person name="Suzuki S."/>
            <person name="Yamaguchi H."/>
            <person name="Kawachi M."/>
        </authorList>
    </citation>
    <scope>NUCLEOTIDE SEQUENCE [LARGE SCALE GENOMIC DNA]</scope>
    <source>
        <strain evidence="3 4">NIES-46</strain>
    </source>
</reference>
<proteinExistence type="predicted"/>
<dbReference type="InterPro" id="IPR043128">
    <property type="entry name" value="Rev_trsase/Diguanyl_cyclase"/>
</dbReference>
<dbReference type="InterPro" id="IPR035919">
    <property type="entry name" value="EAL_sf"/>
</dbReference>
<dbReference type="CDD" id="cd01948">
    <property type="entry name" value="EAL"/>
    <property type="match status" value="1"/>
</dbReference>
<dbReference type="Proteomes" id="UP000326169">
    <property type="component" value="Unassembled WGS sequence"/>
</dbReference>
<dbReference type="PANTHER" id="PTHR44757:SF2">
    <property type="entry name" value="BIOFILM ARCHITECTURE MAINTENANCE PROTEIN MBAA"/>
    <property type="match status" value="1"/>
</dbReference>
<dbReference type="InterPro" id="IPR001633">
    <property type="entry name" value="EAL_dom"/>
</dbReference>
<accession>A0A5M3TC66</accession>
<evidence type="ECO:0000259" key="2">
    <source>
        <dbReference type="PROSITE" id="PS50887"/>
    </source>
</evidence>
<feature type="domain" description="EAL" evidence="1">
    <location>
        <begin position="358"/>
        <end position="614"/>
    </location>
</feature>
<evidence type="ECO:0008006" key="5">
    <source>
        <dbReference type="Google" id="ProtNLM"/>
    </source>
</evidence>
<evidence type="ECO:0000313" key="4">
    <source>
        <dbReference type="Proteomes" id="UP000326169"/>
    </source>
</evidence>
<sequence>MDNNNFSHPQNNWGNWQNSPAVSMPSSNLLSVRGNRQIEPMGRAWQSLSSVAINAQDFLTIAISVSQPVIPKLTLVNPLFTGNTGYTADEFFSKNPSLMQITKTIREGSNEYNNTIFNRFKDVSEDQHLPGGSSLNTSDSEGELSGIWQCEPSRNTEIVKSKWPVLDADKKQRRREEARLLIYKSTHDGLTDLYNRSYFMRELDEVVERAKEDPEYQFVVLLLDVDRFKIINDSLGHQVGDRLLEGVGERLRECIPPWHTVARLGGDEFAILLDDLNNLNQISQTAQNIQSYLQQPIVLGEQEVFSTVSIGIAISNVSYGNGKEILRDADTALSQAKSKGKACHVIFNPTMHRQAWDRMQLENDLRHAIERQELQLHYQPIISLETLEVVGCEALIRWEHPKRGWVSPSQFIPIAEETGLIQPIGEWVLRSACQTLHRWQLMFPDGQPAFMSVNLSTYQLTNPQLVNKVQSILEETGCDPCRLKLELTESTIAEYAEIVVPQMRELSQLGIKLCIDDFGTGYSSLSRLYHFPIHTLKIDRSFIEGIDESHDQLKIAYAIVNLAHTLGLEVIAEGVETPEQMAVLQAWGCQLCQGYLFSKAVDSQNMDKFLSQGRIMLSATETLREWQRFAQEIERLIKPLEKGCPGKVNPNIHIA</sequence>
<dbReference type="InterPro" id="IPR052155">
    <property type="entry name" value="Biofilm_reg_signaling"/>
</dbReference>
<dbReference type="PROSITE" id="PS50887">
    <property type="entry name" value="GGDEF"/>
    <property type="match status" value="1"/>
</dbReference>
<organism evidence="3 4">
    <name type="scientific">Limnospira platensis NIES-46</name>
    <dbReference type="NCBI Taxonomy" id="1236695"/>
    <lineage>
        <taxon>Bacteria</taxon>
        <taxon>Bacillati</taxon>
        <taxon>Cyanobacteriota</taxon>
        <taxon>Cyanophyceae</taxon>
        <taxon>Oscillatoriophycideae</taxon>
        <taxon>Oscillatoriales</taxon>
        <taxon>Sirenicapillariaceae</taxon>
        <taxon>Limnospira</taxon>
    </lineage>
</organism>
<dbReference type="CDD" id="cd01949">
    <property type="entry name" value="GGDEF"/>
    <property type="match status" value="1"/>
</dbReference>
<dbReference type="SUPFAM" id="SSF55073">
    <property type="entry name" value="Nucleotide cyclase"/>
    <property type="match status" value="1"/>
</dbReference>
<dbReference type="RefSeq" id="WP_014274326.1">
    <property type="nucleotide sequence ID" value="NZ_BIMW01000143.1"/>
</dbReference>
<dbReference type="EMBL" id="BIMW01000143">
    <property type="protein sequence ID" value="GCE95620.1"/>
    <property type="molecule type" value="Genomic_DNA"/>
</dbReference>
<dbReference type="InterPro" id="IPR000160">
    <property type="entry name" value="GGDEF_dom"/>
</dbReference>
<dbReference type="PANTHER" id="PTHR44757">
    <property type="entry name" value="DIGUANYLATE CYCLASE DGCP"/>
    <property type="match status" value="1"/>
</dbReference>
<dbReference type="InterPro" id="IPR029787">
    <property type="entry name" value="Nucleotide_cyclase"/>
</dbReference>
<dbReference type="Pfam" id="PF00990">
    <property type="entry name" value="GGDEF"/>
    <property type="match status" value="1"/>
</dbReference>
<dbReference type="NCBIfam" id="TIGR00254">
    <property type="entry name" value="GGDEF"/>
    <property type="match status" value="1"/>
</dbReference>
<evidence type="ECO:0000313" key="3">
    <source>
        <dbReference type="EMBL" id="GCE95620.1"/>
    </source>
</evidence>
<gene>
    <name evidence="3" type="ORF">NIES46_36860</name>
</gene>
<dbReference type="SMART" id="SM00052">
    <property type="entry name" value="EAL"/>
    <property type="match status" value="1"/>
</dbReference>
<dbReference type="SUPFAM" id="SSF141868">
    <property type="entry name" value="EAL domain-like"/>
    <property type="match status" value="1"/>
</dbReference>
<feature type="domain" description="GGDEF" evidence="2">
    <location>
        <begin position="216"/>
        <end position="349"/>
    </location>
</feature>
<keyword evidence="4" id="KW-1185">Reference proteome</keyword>
<dbReference type="Pfam" id="PF00563">
    <property type="entry name" value="EAL"/>
    <property type="match status" value="1"/>
</dbReference>
<comment type="caution">
    <text evidence="3">The sequence shown here is derived from an EMBL/GenBank/DDBJ whole genome shotgun (WGS) entry which is preliminary data.</text>
</comment>